<keyword evidence="2" id="KW-0812">Transmembrane</keyword>
<organism evidence="3 4">
    <name type="scientific">Candidatus Anaerobutyricum stercoripullorum</name>
    <dbReference type="NCBI Taxonomy" id="2838456"/>
    <lineage>
        <taxon>Bacteria</taxon>
        <taxon>Bacillati</taxon>
        <taxon>Bacillota</taxon>
        <taxon>Clostridia</taxon>
        <taxon>Lachnospirales</taxon>
        <taxon>Lachnospiraceae</taxon>
        <taxon>Anaerobutyricum</taxon>
    </lineage>
</organism>
<protein>
    <submittedName>
        <fullName evidence="3">Uncharacterized protein</fullName>
    </submittedName>
</protein>
<dbReference type="EMBL" id="DXEQ01000159">
    <property type="protein sequence ID" value="HIX72498.1"/>
    <property type="molecule type" value="Genomic_DNA"/>
</dbReference>
<dbReference type="AlphaFoldDB" id="A0A9D1X447"/>
<accession>A0A9D1X447</accession>
<proteinExistence type="predicted"/>
<evidence type="ECO:0000256" key="1">
    <source>
        <dbReference type="SAM" id="MobiDB-lite"/>
    </source>
</evidence>
<evidence type="ECO:0000256" key="2">
    <source>
        <dbReference type="SAM" id="Phobius"/>
    </source>
</evidence>
<gene>
    <name evidence="3" type="ORF">H9849_05695</name>
</gene>
<evidence type="ECO:0000313" key="3">
    <source>
        <dbReference type="EMBL" id="HIX72498.1"/>
    </source>
</evidence>
<name>A0A9D1X447_9FIRM</name>
<feature type="region of interest" description="Disordered" evidence="1">
    <location>
        <begin position="1"/>
        <end position="55"/>
    </location>
</feature>
<sequence length="292" mass="32740">MMEKKDSGMDWNISGRKAESAGKTDNRRKRILPEGTSGKTGKKDGVGRTEKNRTGKRWSAKKKLAVVFCVGALLCGIGTGVSLVEYSSFEYLGEKPIGGGKTETKVIEEELYRGKNGNGKVYVHSYYGDNTQAVLETSKEVPKDKIQFVVEYSPNNVKEVFVDREELEGNDPYYYGYYDSYYGDVEYAETDFYADEDSPEEGTAVEAAGQTGAAEGGQNTDAAADRTEPQTYITYMVDAVFAQNNGLEVFFTYKDEILRNLKEKRFYEYEYNTVESVKVLVHPSNKDVVSLY</sequence>
<reference evidence="3" key="1">
    <citation type="journal article" date="2021" name="PeerJ">
        <title>Extensive microbial diversity within the chicken gut microbiome revealed by metagenomics and culture.</title>
        <authorList>
            <person name="Gilroy R."/>
            <person name="Ravi A."/>
            <person name="Getino M."/>
            <person name="Pursley I."/>
            <person name="Horton D.L."/>
            <person name="Alikhan N.F."/>
            <person name="Baker D."/>
            <person name="Gharbi K."/>
            <person name="Hall N."/>
            <person name="Watson M."/>
            <person name="Adriaenssens E.M."/>
            <person name="Foster-Nyarko E."/>
            <person name="Jarju S."/>
            <person name="Secka A."/>
            <person name="Antonio M."/>
            <person name="Oren A."/>
            <person name="Chaudhuri R.R."/>
            <person name="La Ragione R."/>
            <person name="Hildebrand F."/>
            <person name="Pallen M.J."/>
        </authorList>
    </citation>
    <scope>NUCLEOTIDE SEQUENCE</scope>
    <source>
        <strain evidence="3">ChiSxjej3B15-1167</strain>
    </source>
</reference>
<feature type="compositionally biased region" description="Basic and acidic residues" evidence="1">
    <location>
        <begin position="41"/>
        <end position="53"/>
    </location>
</feature>
<keyword evidence="2" id="KW-1133">Transmembrane helix</keyword>
<dbReference type="Proteomes" id="UP000886805">
    <property type="component" value="Unassembled WGS sequence"/>
</dbReference>
<comment type="caution">
    <text evidence="3">The sequence shown here is derived from an EMBL/GenBank/DDBJ whole genome shotgun (WGS) entry which is preliminary data.</text>
</comment>
<feature type="compositionally biased region" description="Low complexity" evidence="1">
    <location>
        <begin position="201"/>
        <end position="218"/>
    </location>
</feature>
<feature type="region of interest" description="Disordered" evidence="1">
    <location>
        <begin position="195"/>
        <end position="223"/>
    </location>
</feature>
<feature type="transmembrane region" description="Helical" evidence="2">
    <location>
        <begin position="64"/>
        <end position="84"/>
    </location>
</feature>
<reference evidence="3" key="2">
    <citation type="submission" date="2021-04" db="EMBL/GenBank/DDBJ databases">
        <authorList>
            <person name="Gilroy R."/>
        </authorList>
    </citation>
    <scope>NUCLEOTIDE SEQUENCE</scope>
    <source>
        <strain evidence="3">ChiSxjej3B15-1167</strain>
    </source>
</reference>
<evidence type="ECO:0000313" key="4">
    <source>
        <dbReference type="Proteomes" id="UP000886805"/>
    </source>
</evidence>
<feature type="compositionally biased region" description="Basic and acidic residues" evidence="1">
    <location>
        <begin position="16"/>
        <end position="25"/>
    </location>
</feature>
<keyword evidence="2" id="KW-0472">Membrane</keyword>